<accession>A0A938WPX4</accession>
<dbReference type="PIRSF" id="PIRSF000447">
    <property type="entry name" value="KAS_II"/>
    <property type="match status" value="1"/>
</dbReference>
<evidence type="ECO:0000256" key="10">
    <source>
        <dbReference type="ARBA" id="ARBA00023315"/>
    </source>
</evidence>
<name>A0A938WPX4_9BACT</name>
<keyword evidence="16" id="KW-1185">Reference proteome</keyword>
<feature type="domain" description="Ketosynthase family 3 (KS3)" evidence="14">
    <location>
        <begin position="3"/>
        <end position="417"/>
    </location>
</feature>
<dbReference type="SMART" id="SM00825">
    <property type="entry name" value="PKS_KS"/>
    <property type="match status" value="1"/>
</dbReference>
<evidence type="ECO:0000256" key="12">
    <source>
        <dbReference type="PIRSR" id="PIRSR000447-1"/>
    </source>
</evidence>
<dbReference type="PROSITE" id="PS00606">
    <property type="entry name" value="KS3_1"/>
    <property type="match status" value="1"/>
</dbReference>
<dbReference type="InterPro" id="IPR016039">
    <property type="entry name" value="Thiolase-like"/>
</dbReference>
<dbReference type="SUPFAM" id="SSF53901">
    <property type="entry name" value="Thiolase-like"/>
    <property type="match status" value="2"/>
</dbReference>
<keyword evidence="10 11" id="KW-0012">Acyltransferase</keyword>
<feature type="active site" description="For beta-ketoacyl synthase activity" evidence="12">
    <location>
        <position position="166"/>
    </location>
</feature>
<dbReference type="FunFam" id="3.40.47.10:FF:000009">
    <property type="entry name" value="3-oxoacyl-[acyl-carrier-protein] synthase 2"/>
    <property type="match status" value="1"/>
</dbReference>
<dbReference type="PROSITE" id="PS52004">
    <property type="entry name" value="KS3_2"/>
    <property type="match status" value="1"/>
</dbReference>
<comment type="similarity">
    <text evidence="2 11 13">Belongs to the thiolase-like superfamily. Beta-ketoacyl-ACP synthases family.</text>
</comment>
<evidence type="ECO:0000256" key="8">
    <source>
        <dbReference type="ARBA" id="ARBA00023098"/>
    </source>
</evidence>
<keyword evidence="6 11" id="KW-0808">Transferase</keyword>
<evidence type="ECO:0000256" key="6">
    <source>
        <dbReference type="ARBA" id="ARBA00022679"/>
    </source>
</evidence>
<dbReference type="Gene3D" id="3.40.47.10">
    <property type="match status" value="1"/>
</dbReference>
<dbReference type="AlphaFoldDB" id="A0A938WPX4"/>
<sequence length="421" mass="44706">MELKRVVVTGLGAVTPVGNTPEETWNNMVNGVSGAAPITLFDASKFKTHFACEVKGLNVNDYIDRKEARKMDRYTQLAFISAIQAVNDSGMDLDATDKDRVGVIFGVGIGGIKTFEDEVGYYGAHKEDGPKFNPFFIPKMIADIAAGQISIHFGFHGPNYATTSACASSTNALADAFNQLRLGKADVILAGGAEAAICACGVGGFNAMHALSTRNDDPEHASRPFSASRDGFIMGEGAGCLILEELEHAKARGAKIYAEMVGEGESADAYHITASHPEGLGAKLVMERALQDAGLKPEDIDYINVHGTSTPVGDVSEAKAIKQVFGDAAYKLNISSTKSMTGHLLGAAGAVEAMASVLAVQNDIVPPTINHEEGDNDPEIDYNLNFTFNKAQKREVRAAMSNTFGFGGHNACVIFKKYAAE</sequence>
<keyword evidence="5 11" id="KW-0444">Lipid biosynthesis</keyword>
<dbReference type="GO" id="GO:0005829">
    <property type="term" value="C:cytosol"/>
    <property type="evidence" value="ECO:0007669"/>
    <property type="project" value="TreeGrafter"/>
</dbReference>
<proteinExistence type="inferred from homology"/>
<dbReference type="InterPro" id="IPR020841">
    <property type="entry name" value="PKS_Beta-ketoAc_synthase_dom"/>
</dbReference>
<evidence type="ECO:0000256" key="9">
    <source>
        <dbReference type="ARBA" id="ARBA00023160"/>
    </source>
</evidence>
<dbReference type="Pfam" id="PF00109">
    <property type="entry name" value="ketoacyl-synt"/>
    <property type="match status" value="1"/>
</dbReference>
<comment type="catalytic activity">
    <reaction evidence="11">
        <text>(9Z)-hexadecenoyl-[ACP] + malonyl-[ACP] + H(+) = 3-oxo-(11Z)-octadecenoyl-[ACP] + holo-[ACP] + CO2</text>
        <dbReference type="Rhea" id="RHEA:55040"/>
        <dbReference type="Rhea" id="RHEA-COMP:9623"/>
        <dbReference type="Rhea" id="RHEA-COMP:9685"/>
        <dbReference type="Rhea" id="RHEA-COMP:10800"/>
        <dbReference type="Rhea" id="RHEA-COMP:14074"/>
        <dbReference type="ChEBI" id="CHEBI:15378"/>
        <dbReference type="ChEBI" id="CHEBI:16526"/>
        <dbReference type="ChEBI" id="CHEBI:64479"/>
        <dbReference type="ChEBI" id="CHEBI:78449"/>
        <dbReference type="ChEBI" id="CHEBI:83989"/>
        <dbReference type="ChEBI" id="CHEBI:138538"/>
        <dbReference type="EC" id="2.3.1.179"/>
    </reaction>
</comment>
<dbReference type="RefSeq" id="WP_205111590.1">
    <property type="nucleotide sequence ID" value="NZ_CAWUJD010000001.1"/>
</dbReference>
<keyword evidence="9 11" id="KW-0275">Fatty acid biosynthesis</keyword>
<reference evidence="15 16" key="1">
    <citation type="journal article" date="2021" name="Sci. Rep.">
        <title>The distribution of antibiotic resistance genes in chicken gut microbiota commensals.</title>
        <authorList>
            <person name="Juricova H."/>
            <person name="Matiasovicova J."/>
            <person name="Kubasova T."/>
            <person name="Cejkova D."/>
            <person name="Rychlik I."/>
        </authorList>
    </citation>
    <scope>NUCLEOTIDE SEQUENCE [LARGE SCALE GENOMIC DNA]</scope>
    <source>
        <strain evidence="15 16">An819</strain>
    </source>
</reference>
<dbReference type="InterPro" id="IPR014030">
    <property type="entry name" value="Ketoacyl_synth_N"/>
</dbReference>
<evidence type="ECO:0000313" key="16">
    <source>
        <dbReference type="Proteomes" id="UP000764045"/>
    </source>
</evidence>
<comment type="caution">
    <text evidence="15">The sequence shown here is derived from an EMBL/GenBank/DDBJ whole genome shotgun (WGS) entry which is preliminary data.</text>
</comment>
<comment type="catalytic activity">
    <reaction evidence="11">
        <text>a fatty acyl-[ACP] + malonyl-[ACP] + H(+) = a 3-oxoacyl-[ACP] + holo-[ACP] + CO2</text>
        <dbReference type="Rhea" id="RHEA:22836"/>
        <dbReference type="Rhea" id="RHEA-COMP:9623"/>
        <dbReference type="Rhea" id="RHEA-COMP:9685"/>
        <dbReference type="Rhea" id="RHEA-COMP:9916"/>
        <dbReference type="Rhea" id="RHEA-COMP:14125"/>
        <dbReference type="ChEBI" id="CHEBI:15378"/>
        <dbReference type="ChEBI" id="CHEBI:16526"/>
        <dbReference type="ChEBI" id="CHEBI:64479"/>
        <dbReference type="ChEBI" id="CHEBI:78449"/>
        <dbReference type="ChEBI" id="CHEBI:78776"/>
        <dbReference type="ChEBI" id="CHEBI:138651"/>
    </reaction>
</comment>
<evidence type="ECO:0000256" key="2">
    <source>
        <dbReference type="ARBA" id="ARBA00008467"/>
    </source>
</evidence>
<evidence type="ECO:0000313" key="15">
    <source>
        <dbReference type="EMBL" id="MBM6662811.1"/>
    </source>
</evidence>
<dbReference type="InterPro" id="IPR018201">
    <property type="entry name" value="Ketoacyl_synth_AS"/>
</dbReference>
<protein>
    <recommendedName>
        <fullName evidence="4 11">3-oxoacyl-[acyl-carrier-protein] synthase 2</fullName>
        <ecNumber evidence="3 11">2.3.1.179</ecNumber>
    </recommendedName>
</protein>
<dbReference type="PANTHER" id="PTHR11712:SF336">
    <property type="entry name" value="3-OXOACYL-[ACYL-CARRIER-PROTEIN] SYNTHASE, MITOCHONDRIAL"/>
    <property type="match status" value="1"/>
</dbReference>
<dbReference type="EMBL" id="JACJJL010000030">
    <property type="protein sequence ID" value="MBM6662811.1"/>
    <property type="molecule type" value="Genomic_DNA"/>
</dbReference>
<dbReference type="PANTHER" id="PTHR11712">
    <property type="entry name" value="POLYKETIDE SYNTHASE-RELATED"/>
    <property type="match status" value="1"/>
</dbReference>
<evidence type="ECO:0000256" key="1">
    <source>
        <dbReference type="ARBA" id="ARBA00005194"/>
    </source>
</evidence>
<evidence type="ECO:0000256" key="13">
    <source>
        <dbReference type="RuleBase" id="RU003694"/>
    </source>
</evidence>
<dbReference type="InterPro" id="IPR014031">
    <property type="entry name" value="Ketoacyl_synth_C"/>
</dbReference>
<keyword evidence="8" id="KW-0443">Lipid metabolism</keyword>
<evidence type="ECO:0000256" key="5">
    <source>
        <dbReference type="ARBA" id="ARBA00022516"/>
    </source>
</evidence>
<evidence type="ECO:0000256" key="3">
    <source>
        <dbReference type="ARBA" id="ARBA00012356"/>
    </source>
</evidence>
<dbReference type="GO" id="GO:0006633">
    <property type="term" value="P:fatty acid biosynthetic process"/>
    <property type="evidence" value="ECO:0007669"/>
    <property type="project" value="UniProtKB-UniRule"/>
</dbReference>
<gene>
    <name evidence="15" type="primary">fabF</name>
    <name evidence="15" type="ORF">H6B30_13845</name>
</gene>
<dbReference type="EC" id="2.3.1.179" evidence="3 11"/>
<keyword evidence="7" id="KW-0276">Fatty acid metabolism</keyword>
<dbReference type="InterPro" id="IPR000794">
    <property type="entry name" value="Beta-ketoacyl_synthase"/>
</dbReference>
<evidence type="ECO:0000256" key="4">
    <source>
        <dbReference type="ARBA" id="ARBA00014657"/>
    </source>
</evidence>
<dbReference type="NCBIfam" id="TIGR03150">
    <property type="entry name" value="fabF"/>
    <property type="match status" value="1"/>
</dbReference>
<evidence type="ECO:0000256" key="7">
    <source>
        <dbReference type="ARBA" id="ARBA00022832"/>
    </source>
</evidence>
<comment type="function">
    <text evidence="11">Involved in the type II fatty acid elongation cycle. Catalyzes the elongation of a wide range of acyl-ACP by the addition of two carbons from malonyl-ACP to an acyl acceptor. Can efficiently catalyze the conversion of palmitoleoyl-ACP (cis-hexadec-9-enoyl-ACP) to cis-vaccenoyl-ACP (cis-octadec-11-enoyl-ACP), an essential step in the thermal regulation of fatty acid composition.</text>
</comment>
<dbReference type="Pfam" id="PF02801">
    <property type="entry name" value="Ketoacyl-synt_C"/>
    <property type="match status" value="1"/>
</dbReference>
<dbReference type="CDD" id="cd00834">
    <property type="entry name" value="KAS_I_II"/>
    <property type="match status" value="1"/>
</dbReference>
<dbReference type="GO" id="GO:0004315">
    <property type="term" value="F:3-oxoacyl-[acyl-carrier-protein] synthase activity"/>
    <property type="evidence" value="ECO:0007669"/>
    <property type="project" value="UniProtKB-UniRule"/>
</dbReference>
<dbReference type="InterPro" id="IPR017568">
    <property type="entry name" value="3-oxoacyl-ACP_synth-2"/>
</dbReference>
<organism evidence="15 16">
    <name type="scientific">Marseilla massiliensis</name>
    <dbReference type="NCBI Taxonomy" id="1841864"/>
    <lineage>
        <taxon>Bacteria</taxon>
        <taxon>Pseudomonadati</taxon>
        <taxon>Bacteroidota</taxon>
        <taxon>Bacteroidia</taxon>
        <taxon>Bacteroidales</taxon>
        <taxon>Prevotellaceae</taxon>
        <taxon>Marseilla</taxon>
    </lineage>
</organism>
<comment type="pathway">
    <text evidence="1 11">Lipid metabolism; fatty acid biosynthesis.</text>
</comment>
<dbReference type="Proteomes" id="UP000764045">
    <property type="component" value="Unassembled WGS sequence"/>
</dbReference>
<evidence type="ECO:0000256" key="11">
    <source>
        <dbReference type="PIRNR" id="PIRNR000447"/>
    </source>
</evidence>
<evidence type="ECO:0000259" key="14">
    <source>
        <dbReference type="PROSITE" id="PS52004"/>
    </source>
</evidence>
<dbReference type="NCBIfam" id="NF005589">
    <property type="entry name" value="PRK07314.1"/>
    <property type="match status" value="1"/>
</dbReference>